<feature type="transmembrane region" description="Helical" evidence="1">
    <location>
        <begin position="24"/>
        <end position="46"/>
    </location>
</feature>
<keyword evidence="1" id="KW-0812">Transmembrane</keyword>
<dbReference type="InterPro" id="IPR003675">
    <property type="entry name" value="Rce1/LyrA-like_dom"/>
</dbReference>
<feature type="transmembrane region" description="Helical" evidence="1">
    <location>
        <begin position="240"/>
        <end position="261"/>
    </location>
</feature>
<feature type="domain" description="CAAX prenyl protease 2/Lysostaphin resistance protein A-like" evidence="2">
    <location>
        <begin position="169"/>
        <end position="250"/>
    </location>
</feature>
<dbReference type="RefSeq" id="WP_172309141.1">
    <property type="nucleotide sequence ID" value="NZ_WOEY01000017.1"/>
</dbReference>
<keyword evidence="4" id="KW-1185">Reference proteome</keyword>
<feature type="transmembrane region" description="Helical" evidence="1">
    <location>
        <begin position="215"/>
        <end position="233"/>
    </location>
</feature>
<keyword evidence="1" id="KW-1133">Transmembrane helix</keyword>
<keyword evidence="1" id="KW-0472">Membrane</keyword>
<evidence type="ECO:0000256" key="1">
    <source>
        <dbReference type="SAM" id="Phobius"/>
    </source>
</evidence>
<dbReference type="GO" id="GO:0008237">
    <property type="term" value="F:metallopeptidase activity"/>
    <property type="evidence" value="ECO:0007669"/>
    <property type="project" value="UniProtKB-KW"/>
</dbReference>
<comment type="caution">
    <text evidence="3">The sequence shown here is derived from an EMBL/GenBank/DDBJ whole genome shotgun (WGS) entry which is preliminary data.</text>
</comment>
<proteinExistence type="predicted"/>
<feature type="transmembrane region" description="Helical" evidence="1">
    <location>
        <begin position="191"/>
        <end position="209"/>
    </location>
</feature>
<dbReference type="Pfam" id="PF02517">
    <property type="entry name" value="Rce1-like"/>
    <property type="match status" value="1"/>
</dbReference>
<feature type="transmembrane region" description="Helical" evidence="1">
    <location>
        <begin position="159"/>
        <end position="179"/>
    </location>
</feature>
<reference evidence="3 4" key="1">
    <citation type="submission" date="2019-11" db="EMBL/GenBank/DDBJ databases">
        <title>Metabolism of dissolved organic matter in forest soils.</title>
        <authorList>
            <person name="Cyle K.T."/>
            <person name="Wilhelm R.C."/>
            <person name="Martinez C.E."/>
        </authorList>
    </citation>
    <scope>NUCLEOTIDE SEQUENCE [LARGE SCALE GENOMIC DNA]</scope>
    <source>
        <strain evidence="3 4">1N</strain>
    </source>
</reference>
<keyword evidence="3" id="KW-0482">Metalloprotease</keyword>
<keyword evidence="3" id="KW-0378">Hydrolase</keyword>
<evidence type="ECO:0000313" key="4">
    <source>
        <dbReference type="Proteomes" id="UP000652198"/>
    </source>
</evidence>
<organism evidence="3 4">
    <name type="scientific">Paraburkholderia solitsugae</name>
    <dbReference type="NCBI Taxonomy" id="2675748"/>
    <lineage>
        <taxon>Bacteria</taxon>
        <taxon>Pseudomonadati</taxon>
        <taxon>Pseudomonadota</taxon>
        <taxon>Betaproteobacteria</taxon>
        <taxon>Burkholderiales</taxon>
        <taxon>Burkholderiaceae</taxon>
        <taxon>Paraburkholderia</taxon>
    </lineage>
</organism>
<evidence type="ECO:0000313" key="3">
    <source>
        <dbReference type="EMBL" id="NPT40507.1"/>
    </source>
</evidence>
<feature type="transmembrane region" description="Helical" evidence="1">
    <location>
        <begin position="112"/>
        <end position="133"/>
    </location>
</feature>
<name>A0ABX2BHW5_9BURK</name>
<feature type="transmembrane region" description="Helical" evidence="1">
    <location>
        <begin position="66"/>
        <end position="92"/>
    </location>
</feature>
<accession>A0ABX2BHW5</accession>
<dbReference type="EMBL" id="WOEY01000017">
    <property type="protein sequence ID" value="NPT40507.1"/>
    <property type="molecule type" value="Genomic_DNA"/>
</dbReference>
<dbReference type="Proteomes" id="UP000652198">
    <property type="component" value="Unassembled WGS sequence"/>
</dbReference>
<evidence type="ECO:0000259" key="2">
    <source>
        <dbReference type="Pfam" id="PF02517"/>
    </source>
</evidence>
<feature type="transmembrane region" description="Helical" evidence="1">
    <location>
        <begin position="273"/>
        <end position="292"/>
    </location>
</feature>
<sequence length="319" mass="35530">MKTKNDFARAFVDLAKLGRTDWRALALTILILALLSAVGTLGSLMLPIPGMQAYRNLYFHHFSFTLAVQNLLTDAGGPVGVLGFWLACKFILRRPFASLISVDLKFSAKRFLLGVALYLPAFMVGVALMWIYAGTRFSIWTSPVGYFHPQQDTLSFSRILGLFVESSMIAFFAFGEELYLRGWMTQTLGQYIRVPVVVAVLVAILFAMFHAQYGWSVKMVMFFNSVGFSVLSLRDRRLELAIGAHSMSNIWVTLMPMIFTGPHSNAKILIPDAAVFALTKSALPLALMFLFLQKTNGWFTPAGERLSNNEKAASEEHCA</sequence>
<keyword evidence="3" id="KW-0645">Protease</keyword>
<protein>
    <submittedName>
        <fullName evidence="3">CPBP family intramembrane metalloprotease</fullName>
    </submittedName>
</protein>
<gene>
    <name evidence="3" type="ORF">GNZ12_04105</name>
</gene>